<sequence length="160" mass="18138">MNYLLQLLNVDTDIVGSSIYFHTPTVGFFYLMDISVQLWLTSLGSERLKKAGMGQYFVGLPSPLGLSLGSGVPRLIPWFYPGPYQRLDMNGPFYPVILDPELRLFTSVGGVFEPHETHFSPPRIYLWIIYPIGSPTALSNFPDLVKTRAWYIYAISFSSY</sequence>
<comment type="caution">
    <text evidence="1">The sequence shown here is derived from an EMBL/GenBank/DDBJ whole genome shotgun (WGS) entry which is preliminary data.</text>
</comment>
<organism evidence="1 2">
    <name type="scientific">Rubroshorea leprosula</name>
    <dbReference type="NCBI Taxonomy" id="152421"/>
    <lineage>
        <taxon>Eukaryota</taxon>
        <taxon>Viridiplantae</taxon>
        <taxon>Streptophyta</taxon>
        <taxon>Embryophyta</taxon>
        <taxon>Tracheophyta</taxon>
        <taxon>Spermatophyta</taxon>
        <taxon>Magnoliopsida</taxon>
        <taxon>eudicotyledons</taxon>
        <taxon>Gunneridae</taxon>
        <taxon>Pentapetalae</taxon>
        <taxon>rosids</taxon>
        <taxon>malvids</taxon>
        <taxon>Malvales</taxon>
        <taxon>Dipterocarpaceae</taxon>
        <taxon>Rubroshorea</taxon>
    </lineage>
</organism>
<protein>
    <submittedName>
        <fullName evidence="1">Uncharacterized protein</fullName>
    </submittedName>
</protein>
<name>A0AAV5KF29_9ROSI</name>
<evidence type="ECO:0000313" key="1">
    <source>
        <dbReference type="EMBL" id="GKV23197.1"/>
    </source>
</evidence>
<keyword evidence="2" id="KW-1185">Reference proteome</keyword>
<proteinExistence type="predicted"/>
<dbReference type="Proteomes" id="UP001054252">
    <property type="component" value="Unassembled WGS sequence"/>
</dbReference>
<gene>
    <name evidence="1" type="ORF">SLEP1_g32955</name>
</gene>
<reference evidence="1 2" key="1">
    <citation type="journal article" date="2021" name="Commun. Biol.">
        <title>The genome of Shorea leprosula (Dipterocarpaceae) highlights the ecological relevance of drought in aseasonal tropical rainforests.</title>
        <authorList>
            <person name="Ng K.K.S."/>
            <person name="Kobayashi M.J."/>
            <person name="Fawcett J.A."/>
            <person name="Hatakeyama M."/>
            <person name="Paape T."/>
            <person name="Ng C.H."/>
            <person name="Ang C.C."/>
            <person name="Tnah L.H."/>
            <person name="Lee C.T."/>
            <person name="Nishiyama T."/>
            <person name="Sese J."/>
            <person name="O'Brien M.J."/>
            <person name="Copetti D."/>
            <person name="Mohd Noor M.I."/>
            <person name="Ong R.C."/>
            <person name="Putra M."/>
            <person name="Sireger I.Z."/>
            <person name="Indrioko S."/>
            <person name="Kosugi Y."/>
            <person name="Izuno A."/>
            <person name="Isagi Y."/>
            <person name="Lee S.L."/>
            <person name="Shimizu K.K."/>
        </authorList>
    </citation>
    <scope>NUCLEOTIDE SEQUENCE [LARGE SCALE GENOMIC DNA]</scope>
    <source>
        <strain evidence="1">214</strain>
    </source>
</reference>
<dbReference type="AlphaFoldDB" id="A0AAV5KF29"/>
<accession>A0AAV5KF29</accession>
<evidence type="ECO:0000313" key="2">
    <source>
        <dbReference type="Proteomes" id="UP001054252"/>
    </source>
</evidence>
<dbReference type="EMBL" id="BPVZ01000062">
    <property type="protein sequence ID" value="GKV23197.1"/>
    <property type="molecule type" value="Genomic_DNA"/>
</dbReference>